<accession>A0ABW5VMM8</accession>
<gene>
    <name evidence="1" type="ORF">ACFS27_03320</name>
</gene>
<evidence type="ECO:0000313" key="2">
    <source>
        <dbReference type="Proteomes" id="UP001597479"/>
    </source>
</evidence>
<comment type="caution">
    <text evidence="1">The sequence shown here is derived from an EMBL/GenBank/DDBJ whole genome shotgun (WGS) entry which is preliminary data.</text>
</comment>
<sequence>MNAQTDTTSEVARVLEFGRVWAEATVAYHRAVEEAFRPLLEMAGADESEDAQIAAPVPAGEARADSAGRGASGGLGERLRALVAGPHPDVLLVLTAQAEYIGIVEQVEQMEDDLRFTAARANSSEASYQQLMLERERVRAQLAPMTKSSDEKTVRHGTALLHILDGRETNDDKENP</sequence>
<proteinExistence type="predicted"/>
<keyword evidence="2" id="KW-1185">Reference proteome</keyword>
<evidence type="ECO:0000313" key="1">
    <source>
        <dbReference type="EMBL" id="MFD2792571.1"/>
    </source>
</evidence>
<dbReference type="RefSeq" id="WP_377180321.1">
    <property type="nucleotide sequence ID" value="NZ_JBHUOG010000001.1"/>
</dbReference>
<protein>
    <submittedName>
        <fullName evidence="1">Uncharacterized protein</fullName>
    </submittedName>
</protein>
<name>A0ABW5VMM8_9MICO</name>
<organism evidence="1 2">
    <name type="scientific">Promicromonospora vindobonensis</name>
    <dbReference type="NCBI Taxonomy" id="195748"/>
    <lineage>
        <taxon>Bacteria</taxon>
        <taxon>Bacillati</taxon>
        <taxon>Actinomycetota</taxon>
        <taxon>Actinomycetes</taxon>
        <taxon>Micrococcales</taxon>
        <taxon>Promicromonosporaceae</taxon>
        <taxon>Promicromonospora</taxon>
    </lineage>
</organism>
<dbReference type="Proteomes" id="UP001597479">
    <property type="component" value="Unassembled WGS sequence"/>
</dbReference>
<dbReference type="EMBL" id="JBHUOG010000001">
    <property type="protein sequence ID" value="MFD2792571.1"/>
    <property type="molecule type" value="Genomic_DNA"/>
</dbReference>
<reference evidence="2" key="1">
    <citation type="journal article" date="2019" name="Int. J. Syst. Evol. Microbiol.">
        <title>The Global Catalogue of Microorganisms (GCM) 10K type strain sequencing project: providing services to taxonomists for standard genome sequencing and annotation.</title>
        <authorList>
            <consortium name="The Broad Institute Genomics Platform"/>
            <consortium name="The Broad Institute Genome Sequencing Center for Infectious Disease"/>
            <person name="Wu L."/>
            <person name="Ma J."/>
        </authorList>
    </citation>
    <scope>NUCLEOTIDE SEQUENCE [LARGE SCALE GENOMIC DNA]</scope>
    <source>
        <strain evidence="2">CCM 7044</strain>
    </source>
</reference>